<reference evidence="2 3" key="1">
    <citation type="submission" date="2020-08" db="EMBL/GenBank/DDBJ databases">
        <title>Genomic Encyclopedia of Type Strains, Phase IV (KMG-IV): sequencing the most valuable type-strain genomes for metagenomic binning, comparative biology and taxonomic classification.</title>
        <authorList>
            <person name="Goeker M."/>
        </authorList>
    </citation>
    <scope>NUCLEOTIDE SEQUENCE [LARGE SCALE GENOMIC DNA]</scope>
    <source>
        <strain evidence="2 3">DSM 15743</strain>
    </source>
</reference>
<evidence type="ECO:0008006" key="4">
    <source>
        <dbReference type="Google" id="ProtNLM"/>
    </source>
</evidence>
<feature type="compositionally biased region" description="Low complexity" evidence="1">
    <location>
        <begin position="297"/>
        <end position="313"/>
    </location>
</feature>
<feature type="region of interest" description="Disordered" evidence="1">
    <location>
        <begin position="1"/>
        <end position="25"/>
    </location>
</feature>
<evidence type="ECO:0000256" key="1">
    <source>
        <dbReference type="SAM" id="MobiDB-lite"/>
    </source>
</evidence>
<dbReference type="Proteomes" id="UP000519439">
    <property type="component" value="Unassembled WGS sequence"/>
</dbReference>
<dbReference type="EMBL" id="JACIDC010000001">
    <property type="protein sequence ID" value="MBB4038527.1"/>
    <property type="molecule type" value="Genomic_DNA"/>
</dbReference>
<evidence type="ECO:0000313" key="2">
    <source>
        <dbReference type="EMBL" id="MBB4038527.1"/>
    </source>
</evidence>
<proteinExistence type="predicted"/>
<gene>
    <name evidence="2" type="ORF">GGR34_000156</name>
</gene>
<dbReference type="AlphaFoldDB" id="A0A7W6IBS9"/>
<dbReference type="Pfam" id="PF17038">
    <property type="entry name" value="CBP_BcsN"/>
    <property type="match status" value="1"/>
</dbReference>
<feature type="compositionally biased region" description="Basic and acidic residues" evidence="1">
    <location>
        <begin position="285"/>
        <end position="294"/>
    </location>
</feature>
<accession>A0A7W6IBS9</accession>
<dbReference type="InterPro" id="IPR031482">
    <property type="entry name" value="CBP_BcsN"/>
</dbReference>
<feature type="region of interest" description="Disordered" evidence="1">
    <location>
        <begin position="272"/>
        <end position="323"/>
    </location>
</feature>
<keyword evidence="3" id="KW-1185">Reference proteome</keyword>
<dbReference type="RefSeq" id="WP_051434968.1">
    <property type="nucleotide sequence ID" value="NZ_JACIDC010000001.1"/>
</dbReference>
<evidence type="ECO:0000313" key="3">
    <source>
        <dbReference type="Proteomes" id="UP000519439"/>
    </source>
</evidence>
<sequence>MSASTSSHQMSFGPTLPGAPESPTHHRPKRLWMALRLLAAASVTMAVSACAGRSDLGFATLMSEVPVTRAVIVPPPGGPFVVAVLQRDYQDGLSQEIALSTASLTTGQNAFYVTLYNNTANNPEIPSSLSYPALVPDKIQQEMEERLPGVDMRTSLVYVQNKFGPFGFATGRSATGDTCLYAWQQIEPSAPAILVPGGVISVRLRLCDADASVDQLLRVFYGYTISAYYRQESWNPYGEPASPPPGFGQIDTPMYPLNLGGPNAAEVRRRTLYREPRRSLPAPEVQRRVIDKDTVMPTTAPSPSAPSAAGSTGYPIVPPPPRE</sequence>
<protein>
    <recommendedName>
        <fullName evidence="4">Cellulose biosynthesis protein BcsN</fullName>
    </recommendedName>
</protein>
<organism evidence="2 3">
    <name type="scientific">Microvirga flocculans</name>
    <dbReference type="NCBI Taxonomy" id="217168"/>
    <lineage>
        <taxon>Bacteria</taxon>
        <taxon>Pseudomonadati</taxon>
        <taxon>Pseudomonadota</taxon>
        <taxon>Alphaproteobacteria</taxon>
        <taxon>Hyphomicrobiales</taxon>
        <taxon>Methylobacteriaceae</taxon>
        <taxon>Microvirga</taxon>
    </lineage>
</organism>
<feature type="compositionally biased region" description="Polar residues" evidence="1">
    <location>
        <begin position="1"/>
        <end position="12"/>
    </location>
</feature>
<comment type="caution">
    <text evidence="2">The sequence shown here is derived from an EMBL/GenBank/DDBJ whole genome shotgun (WGS) entry which is preliminary data.</text>
</comment>
<name>A0A7W6IBS9_9HYPH</name>